<evidence type="ECO:0000259" key="5">
    <source>
        <dbReference type="PROSITE" id="PS50931"/>
    </source>
</evidence>
<dbReference type="PANTHER" id="PTHR30537:SF5">
    <property type="entry name" value="HTH-TYPE TRANSCRIPTIONAL ACTIVATOR TTDR-RELATED"/>
    <property type="match status" value="1"/>
</dbReference>
<dbReference type="PANTHER" id="PTHR30537">
    <property type="entry name" value="HTH-TYPE TRANSCRIPTIONAL REGULATOR"/>
    <property type="match status" value="1"/>
</dbReference>
<dbReference type="InterPro" id="IPR058163">
    <property type="entry name" value="LysR-type_TF_proteobact-type"/>
</dbReference>
<feature type="domain" description="HTH lysR-type" evidence="5">
    <location>
        <begin position="1"/>
        <end position="60"/>
    </location>
</feature>
<keyword evidence="2" id="KW-0805">Transcription regulation</keyword>
<dbReference type="InterPro" id="IPR036388">
    <property type="entry name" value="WH-like_DNA-bd_sf"/>
</dbReference>
<keyword evidence="3" id="KW-0238">DNA-binding</keyword>
<organism evidence="6 7">
    <name type="scientific">Ideonella lacteola</name>
    <dbReference type="NCBI Taxonomy" id="2984193"/>
    <lineage>
        <taxon>Bacteria</taxon>
        <taxon>Pseudomonadati</taxon>
        <taxon>Pseudomonadota</taxon>
        <taxon>Betaproteobacteria</taxon>
        <taxon>Burkholderiales</taxon>
        <taxon>Sphaerotilaceae</taxon>
        <taxon>Ideonella</taxon>
    </lineage>
</organism>
<dbReference type="Gene3D" id="3.40.190.290">
    <property type="match status" value="1"/>
</dbReference>
<dbReference type="InterPro" id="IPR005119">
    <property type="entry name" value="LysR_subst-bd"/>
</dbReference>
<evidence type="ECO:0000256" key="3">
    <source>
        <dbReference type="ARBA" id="ARBA00023125"/>
    </source>
</evidence>
<keyword evidence="4" id="KW-0804">Transcription</keyword>
<name>A0ABU9BMX0_9BURK</name>
<comment type="similarity">
    <text evidence="1">Belongs to the LysR transcriptional regulatory family.</text>
</comment>
<gene>
    <name evidence="6" type="ORF">AACH06_10840</name>
</gene>
<evidence type="ECO:0000313" key="6">
    <source>
        <dbReference type="EMBL" id="MEK8031314.1"/>
    </source>
</evidence>
<keyword evidence="7" id="KW-1185">Reference proteome</keyword>
<dbReference type="Pfam" id="PF00126">
    <property type="entry name" value="HTH_1"/>
    <property type="match status" value="1"/>
</dbReference>
<proteinExistence type="inferred from homology"/>
<dbReference type="SUPFAM" id="SSF46785">
    <property type="entry name" value="Winged helix' DNA-binding domain"/>
    <property type="match status" value="1"/>
</dbReference>
<reference evidence="6 7" key="1">
    <citation type="submission" date="2024-04" db="EMBL/GenBank/DDBJ databases">
        <title>Novel species of the genus Ideonella isolated from streams.</title>
        <authorList>
            <person name="Lu H."/>
        </authorList>
    </citation>
    <scope>NUCLEOTIDE SEQUENCE [LARGE SCALE GENOMIC DNA]</scope>
    <source>
        <strain evidence="6 7">DXS29W</strain>
    </source>
</reference>
<accession>A0ABU9BMX0</accession>
<dbReference type="RefSeq" id="WP_341425691.1">
    <property type="nucleotide sequence ID" value="NZ_JBBUTG010000005.1"/>
</dbReference>
<comment type="caution">
    <text evidence="6">The sequence shown here is derived from an EMBL/GenBank/DDBJ whole genome shotgun (WGS) entry which is preliminary data.</text>
</comment>
<evidence type="ECO:0000256" key="1">
    <source>
        <dbReference type="ARBA" id="ARBA00009437"/>
    </source>
</evidence>
<protein>
    <submittedName>
        <fullName evidence="6">LysR family transcriptional regulator</fullName>
    </submittedName>
</protein>
<evidence type="ECO:0000256" key="4">
    <source>
        <dbReference type="ARBA" id="ARBA00023163"/>
    </source>
</evidence>
<dbReference type="Gene3D" id="1.10.10.10">
    <property type="entry name" value="Winged helix-like DNA-binding domain superfamily/Winged helix DNA-binding domain"/>
    <property type="match status" value="1"/>
</dbReference>
<dbReference type="InterPro" id="IPR000847">
    <property type="entry name" value="LysR_HTH_N"/>
</dbReference>
<dbReference type="Proteomes" id="UP001371218">
    <property type="component" value="Unassembled WGS sequence"/>
</dbReference>
<dbReference type="Pfam" id="PF03466">
    <property type="entry name" value="LysR_substrate"/>
    <property type="match status" value="1"/>
</dbReference>
<dbReference type="SUPFAM" id="SSF53850">
    <property type="entry name" value="Periplasmic binding protein-like II"/>
    <property type="match status" value="1"/>
</dbReference>
<dbReference type="InterPro" id="IPR036390">
    <property type="entry name" value="WH_DNA-bd_sf"/>
</dbReference>
<dbReference type="EMBL" id="JBBUTG010000005">
    <property type="protein sequence ID" value="MEK8031314.1"/>
    <property type="molecule type" value="Genomic_DNA"/>
</dbReference>
<dbReference type="PROSITE" id="PS50931">
    <property type="entry name" value="HTH_LYSR"/>
    <property type="match status" value="1"/>
</dbReference>
<evidence type="ECO:0000313" key="7">
    <source>
        <dbReference type="Proteomes" id="UP001371218"/>
    </source>
</evidence>
<sequence length="300" mass="33191">MSNRLEALRVFTVAADSRNFREAAQRLAVSPQVITRVVKELEDELGEPLFHRNTRGVQLSDFGRELLERARDAVQGVDQLFHREGRQRASELAGTVRVAAPVSLGRRHVLDAATACLPAHPGLQLDLRLSDALADVVDQHIDVGVRIGQMRDSRFVARPVGPVRLEVVGAADLVARVGRPAALDALQTLPTTALIDHNSGRPWPWLFRQGRQVSPPKPVFTTDDADAEFSAVQAGVGFGQVPDFMARAGLDDGRLVRVLQKEQADPWTLYVYRSRRAPVPARTRLVFDALVERLGELCRR</sequence>
<evidence type="ECO:0000256" key="2">
    <source>
        <dbReference type="ARBA" id="ARBA00023015"/>
    </source>
</evidence>
<dbReference type="CDD" id="cd08422">
    <property type="entry name" value="PBP2_CrgA_like"/>
    <property type="match status" value="1"/>
</dbReference>